<gene>
    <name evidence="3" type="ORF">E1B28_007576</name>
</gene>
<feature type="compositionally biased region" description="Low complexity" evidence="1">
    <location>
        <begin position="1"/>
        <end position="21"/>
    </location>
</feature>
<dbReference type="RefSeq" id="XP_043010413.1">
    <property type="nucleotide sequence ID" value="XM_043152327.1"/>
</dbReference>
<dbReference type="GeneID" id="66076652"/>
<dbReference type="AlphaFoldDB" id="A0A9P7S3M6"/>
<dbReference type="PANTHER" id="PTHR10963:SF62">
    <property type="entry name" value="GLUCAN 1,3-BETA-GLUCOSIDASE"/>
    <property type="match status" value="1"/>
</dbReference>
<organism evidence="3 4">
    <name type="scientific">Marasmius oreades</name>
    <name type="common">fairy-ring Marasmius</name>
    <dbReference type="NCBI Taxonomy" id="181124"/>
    <lineage>
        <taxon>Eukaryota</taxon>
        <taxon>Fungi</taxon>
        <taxon>Dikarya</taxon>
        <taxon>Basidiomycota</taxon>
        <taxon>Agaricomycotina</taxon>
        <taxon>Agaricomycetes</taxon>
        <taxon>Agaricomycetidae</taxon>
        <taxon>Agaricales</taxon>
        <taxon>Marasmiineae</taxon>
        <taxon>Marasmiaceae</taxon>
        <taxon>Marasmius</taxon>
    </lineage>
</organism>
<reference evidence="3" key="1">
    <citation type="journal article" date="2021" name="Genome Biol. Evol.">
        <title>The assembled and annotated genome of the fairy-ring fungus Marasmius oreades.</title>
        <authorList>
            <person name="Hiltunen M."/>
            <person name="Ament-Velasquez S.L."/>
            <person name="Johannesson H."/>
        </authorList>
    </citation>
    <scope>NUCLEOTIDE SEQUENCE</scope>
    <source>
        <strain evidence="3">03SP1</strain>
    </source>
</reference>
<feature type="compositionally biased region" description="Polar residues" evidence="1">
    <location>
        <begin position="40"/>
        <end position="55"/>
    </location>
</feature>
<dbReference type="PANTHER" id="PTHR10963">
    <property type="entry name" value="GLYCOSYL HYDROLASE-RELATED"/>
    <property type="match status" value="1"/>
</dbReference>
<dbReference type="InterPro" id="IPR050546">
    <property type="entry name" value="Glycosyl_Hydrlase_16"/>
</dbReference>
<evidence type="ECO:0000313" key="3">
    <source>
        <dbReference type="EMBL" id="KAG7093943.1"/>
    </source>
</evidence>
<name>A0A9P7S3M6_9AGAR</name>
<dbReference type="KEGG" id="more:E1B28_007576"/>
<dbReference type="GO" id="GO:0004553">
    <property type="term" value="F:hydrolase activity, hydrolyzing O-glycosyl compounds"/>
    <property type="evidence" value="ECO:0007669"/>
    <property type="project" value="InterPro"/>
</dbReference>
<keyword evidence="4" id="KW-1185">Reference proteome</keyword>
<dbReference type="SUPFAM" id="SSF49899">
    <property type="entry name" value="Concanavalin A-like lectins/glucanases"/>
    <property type="match status" value="1"/>
</dbReference>
<sequence>MASTSSPFSDPDPFSTPISTPNRSRSSTLTGKDKAKSIPDSPSNPTSSLKTNVSDSEPEASGHSNGQRRELAPADVEATLASATSFAVLPNRRVVTGLNGSPRERNHHRSFLGPNSSFIMPPSPTSPTHAHSPYSVYSSISSEPSSVVNTAANSPLISGTGLPIQSDSRPISRAVSTYNLVGSTPVLRQRPRMRSHLLPALMHRSAAGATNNPYMSDAPEAKVGSGKGGSHLVSKPWLLSPSPRVRVSYWLVYGCVLLGFLGGVAQCIVTYLNVSRNRLDNAPMCLVLDEDFSNAEKALGPKGTFQHEISLSGFGNGQFDMATGSSKNSWVDEQKGWLYIQPTLTADENLGGDKGVVGWDGVFANKPDGLYVYNLTDCTFNDTAKDGGFIDDPKNPGQKVYDLQGYLNTCSAVANSTSGNILPPVQSARLTTRKAASIKHGRVEVRARMPRGDWLWPAIWMLPTNNVYGDWPRSGEIDIVESRGNGLKYTARGRNYIQGALNWGPTPQLNAVGKSYSWWSDKRVGYDEDFHTYVLEWTEKWIRIYVDTRLHTLLEFKFPTKPGGLFKFADFPENIVNSTTGQLGPLMDPWQGNSAGPFDEDFYLILNVAVGGTNGWFPEVQGDKPWLNQAGQERAMKDFALARDRWLPSWLGQTEKNSNWGDKSGAMVVDSVKMWKHC</sequence>
<feature type="domain" description="GH16" evidence="2">
    <location>
        <begin position="357"/>
        <end position="644"/>
    </location>
</feature>
<dbReference type="InterPro" id="IPR000757">
    <property type="entry name" value="Beta-glucanase-like"/>
</dbReference>
<feature type="region of interest" description="Disordered" evidence="1">
    <location>
        <begin position="1"/>
        <end position="70"/>
    </location>
</feature>
<evidence type="ECO:0000256" key="1">
    <source>
        <dbReference type="SAM" id="MobiDB-lite"/>
    </source>
</evidence>
<dbReference type="Pfam" id="PF00722">
    <property type="entry name" value="Glyco_hydro_16"/>
    <property type="match status" value="1"/>
</dbReference>
<evidence type="ECO:0000313" key="4">
    <source>
        <dbReference type="Proteomes" id="UP001049176"/>
    </source>
</evidence>
<feature type="region of interest" description="Disordered" evidence="1">
    <location>
        <begin position="97"/>
        <end position="133"/>
    </location>
</feature>
<protein>
    <recommendedName>
        <fullName evidence="2">GH16 domain-containing protein</fullName>
    </recommendedName>
</protein>
<dbReference type="Gene3D" id="2.60.120.200">
    <property type="match status" value="1"/>
</dbReference>
<accession>A0A9P7S3M6</accession>
<proteinExistence type="predicted"/>
<dbReference type="EMBL" id="CM032184">
    <property type="protein sequence ID" value="KAG7093943.1"/>
    <property type="molecule type" value="Genomic_DNA"/>
</dbReference>
<dbReference type="Proteomes" id="UP001049176">
    <property type="component" value="Chromosome 4"/>
</dbReference>
<dbReference type="InterPro" id="IPR013320">
    <property type="entry name" value="ConA-like_dom_sf"/>
</dbReference>
<dbReference type="GO" id="GO:0005975">
    <property type="term" value="P:carbohydrate metabolic process"/>
    <property type="evidence" value="ECO:0007669"/>
    <property type="project" value="InterPro"/>
</dbReference>
<dbReference type="PROSITE" id="PS51762">
    <property type="entry name" value="GH16_2"/>
    <property type="match status" value="1"/>
</dbReference>
<comment type="caution">
    <text evidence="3">The sequence shown here is derived from an EMBL/GenBank/DDBJ whole genome shotgun (WGS) entry which is preliminary data.</text>
</comment>
<dbReference type="OrthoDB" id="4781at2759"/>
<evidence type="ECO:0000259" key="2">
    <source>
        <dbReference type="PROSITE" id="PS51762"/>
    </source>
</evidence>